<dbReference type="Pfam" id="PF13538">
    <property type="entry name" value="UvrD_C_2"/>
    <property type="match status" value="1"/>
</dbReference>
<dbReference type="InterPro" id="IPR027785">
    <property type="entry name" value="UvrD-like_helicase_C"/>
</dbReference>
<gene>
    <name evidence="4" type="ORF">CLV58_111112</name>
</gene>
<dbReference type="CDD" id="cd17933">
    <property type="entry name" value="DEXSc_RecD-like"/>
    <property type="match status" value="1"/>
</dbReference>
<dbReference type="OrthoDB" id="9803432at2"/>
<evidence type="ECO:0000313" key="5">
    <source>
        <dbReference type="Proteomes" id="UP000238375"/>
    </source>
</evidence>
<dbReference type="InterPro" id="IPR050534">
    <property type="entry name" value="Coronavir_polyprotein_1ab"/>
</dbReference>
<organism evidence="4 5">
    <name type="scientific">Spirosoma oryzae</name>
    <dbReference type="NCBI Taxonomy" id="1469603"/>
    <lineage>
        <taxon>Bacteria</taxon>
        <taxon>Pseudomonadati</taxon>
        <taxon>Bacteroidota</taxon>
        <taxon>Cytophagia</taxon>
        <taxon>Cytophagales</taxon>
        <taxon>Cytophagaceae</taxon>
        <taxon>Spirosoma</taxon>
    </lineage>
</organism>
<dbReference type="AlphaFoldDB" id="A0A2T0SUI4"/>
<comment type="caution">
    <text evidence="4">The sequence shown here is derived from an EMBL/GenBank/DDBJ whole genome shotgun (WGS) entry which is preliminary data.</text>
</comment>
<evidence type="ECO:0000313" key="4">
    <source>
        <dbReference type="EMBL" id="PRY37074.1"/>
    </source>
</evidence>
<dbReference type="Pfam" id="PF13604">
    <property type="entry name" value="AAA_30"/>
    <property type="match status" value="1"/>
</dbReference>
<evidence type="ECO:0000256" key="2">
    <source>
        <dbReference type="ARBA" id="ARBA00022840"/>
    </source>
</evidence>
<dbReference type="CDD" id="cd18809">
    <property type="entry name" value="SF1_C_RecD"/>
    <property type="match status" value="1"/>
</dbReference>
<dbReference type="Gene3D" id="3.40.50.300">
    <property type="entry name" value="P-loop containing nucleotide triphosphate hydrolases"/>
    <property type="match status" value="2"/>
</dbReference>
<reference evidence="4 5" key="1">
    <citation type="submission" date="2018-03" db="EMBL/GenBank/DDBJ databases">
        <title>Genomic Encyclopedia of Archaeal and Bacterial Type Strains, Phase II (KMG-II): from individual species to whole genera.</title>
        <authorList>
            <person name="Goeker M."/>
        </authorList>
    </citation>
    <scope>NUCLEOTIDE SEQUENCE [LARGE SCALE GENOMIC DNA]</scope>
    <source>
        <strain evidence="4 5">DSM 28354</strain>
    </source>
</reference>
<keyword evidence="2" id="KW-0067">ATP-binding</keyword>
<dbReference type="InterPro" id="IPR027417">
    <property type="entry name" value="P-loop_NTPase"/>
</dbReference>
<dbReference type="RefSeq" id="WP_106138549.1">
    <property type="nucleotide sequence ID" value="NZ_PVTE01000011.1"/>
</dbReference>
<keyword evidence="5" id="KW-1185">Reference proteome</keyword>
<keyword evidence="1" id="KW-0547">Nucleotide-binding</keyword>
<dbReference type="GO" id="GO:0005524">
    <property type="term" value="F:ATP binding"/>
    <property type="evidence" value="ECO:0007669"/>
    <property type="project" value="UniProtKB-KW"/>
</dbReference>
<evidence type="ECO:0000256" key="1">
    <source>
        <dbReference type="ARBA" id="ARBA00022741"/>
    </source>
</evidence>
<dbReference type="InterPro" id="IPR003593">
    <property type="entry name" value="AAA+_ATPase"/>
</dbReference>
<dbReference type="PANTHER" id="PTHR43788">
    <property type="entry name" value="DNA2/NAM7 HELICASE FAMILY MEMBER"/>
    <property type="match status" value="1"/>
</dbReference>
<proteinExistence type="predicted"/>
<dbReference type="Proteomes" id="UP000238375">
    <property type="component" value="Unassembled WGS sequence"/>
</dbReference>
<dbReference type="SUPFAM" id="SSF52540">
    <property type="entry name" value="P-loop containing nucleoside triphosphate hydrolases"/>
    <property type="match status" value="2"/>
</dbReference>
<protein>
    <submittedName>
        <fullName evidence="4">Exodeoxyribonuclease-5</fullName>
    </submittedName>
</protein>
<evidence type="ECO:0000259" key="3">
    <source>
        <dbReference type="SMART" id="SM00382"/>
    </source>
</evidence>
<dbReference type="EMBL" id="PVTE01000011">
    <property type="protein sequence ID" value="PRY37074.1"/>
    <property type="molecule type" value="Genomic_DNA"/>
</dbReference>
<accession>A0A2T0SUI4</accession>
<feature type="domain" description="AAA+ ATPase" evidence="3">
    <location>
        <begin position="44"/>
        <end position="204"/>
    </location>
</feature>
<dbReference type="SMART" id="SM00382">
    <property type="entry name" value="AAA"/>
    <property type="match status" value="1"/>
</dbReference>
<sequence length="503" mass="56462">MNDTQTAASLLAKRFPFKPTSGQLAFFDQIGSFISTDNPELDPYRDCFLLRGYAGTGKTTLVGTLIKVLPRFGYKSVLLAPTGRAAKVMASYSKKQAQTIHRKIYRQVADPGSGSLAFQRQKNYHEDTLFIVDEASMISDEADFGGKGLLTDLIEFVFENPGNKLMLVGDTAQLPPVGRDVSPALDRGFLASSFDMHVYEQELTEVMRQDEESGILYNATDLRLLLAEQGIGTGDPTPKAVGFDALLNDGAAPVSAEAAPIKLNVRSFNDIFKMPLTKLEDGVRYAYNKYGRENTAIICRSNKTAVQYNQFVRRMIDQCEDELDAGDMLMIARNNYTILGEDSPAGFLANGEFVEVQKVRRHEEMHGFRFATVTMRLVDYEDHPEFEAKILLDTLHSAVPSLTQEQSKALYESVSQDYFYIKSKKERSEAIRRDPYLNALQVKFAYALTCHKAQGGQWDAVFIDQGFLPEGQVNHEFVRWLYTALTRATAEVYLMNFNPQFFG</sequence>
<dbReference type="GO" id="GO:0003678">
    <property type="term" value="F:DNA helicase activity"/>
    <property type="evidence" value="ECO:0007669"/>
    <property type="project" value="UniProtKB-ARBA"/>
</dbReference>
<name>A0A2T0SUI4_9BACT</name>
<dbReference type="PANTHER" id="PTHR43788:SF6">
    <property type="entry name" value="DNA HELICASE B"/>
    <property type="match status" value="1"/>
</dbReference>